<evidence type="ECO:0000256" key="1">
    <source>
        <dbReference type="ARBA" id="ARBA00023015"/>
    </source>
</evidence>
<keyword evidence="6" id="KW-1185">Reference proteome</keyword>
<dbReference type="SUPFAM" id="SSF64288">
    <property type="entry name" value="Chorismate lyase-like"/>
    <property type="match status" value="1"/>
</dbReference>
<protein>
    <submittedName>
        <fullName evidence="5">GntR family transcriptional regulator</fullName>
    </submittedName>
</protein>
<dbReference type="PROSITE" id="PS50949">
    <property type="entry name" value="HTH_GNTR"/>
    <property type="match status" value="1"/>
</dbReference>
<dbReference type="InterPro" id="IPR036390">
    <property type="entry name" value="WH_DNA-bd_sf"/>
</dbReference>
<dbReference type="SMART" id="SM00345">
    <property type="entry name" value="HTH_GNTR"/>
    <property type="match status" value="1"/>
</dbReference>
<gene>
    <name evidence="5" type="ORF">EOD42_20900</name>
</gene>
<name>A0A437M236_9PROT</name>
<evidence type="ECO:0000259" key="4">
    <source>
        <dbReference type="PROSITE" id="PS50949"/>
    </source>
</evidence>
<sequence>MTGFEPTMDPELEKRDLPLYRTVLDTLREDMHEGRLPVGAVLPSEKELGTRFGVSRITVRRAMDTLAQEGLIHRSAGRAARVAEPRLVQSVTALEDASVALHLVRGTRVELLGFEWQLADGMVARALQIEEGEQVLCVTRLRRHEEAPVFHTVNYVPAPIGALLNRRALESTAFQEVLAAAGFVTVSTERQMGAAPCPKSVAARLGLRTGAPTFRMERLTRDVTGRPLHLLIGHWRWDRFAMRLVSRSGAGINEVTLSEFVTETE</sequence>
<dbReference type="EMBL" id="SACL01000009">
    <property type="protein sequence ID" value="RVT91780.1"/>
    <property type="molecule type" value="Genomic_DNA"/>
</dbReference>
<dbReference type="Gene3D" id="3.40.1410.10">
    <property type="entry name" value="Chorismate lyase-like"/>
    <property type="match status" value="1"/>
</dbReference>
<dbReference type="SUPFAM" id="SSF46785">
    <property type="entry name" value="Winged helix' DNA-binding domain"/>
    <property type="match status" value="1"/>
</dbReference>
<keyword evidence="3" id="KW-0804">Transcription</keyword>
<dbReference type="PRINTS" id="PR00035">
    <property type="entry name" value="HTHGNTR"/>
</dbReference>
<evidence type="ECO:0000256" key="2">
    <source>
        <dbReference type="ARBA" id="ARBA00023125"/>
    </source>
</evidence>
<evidence type="ECO:0000313" key="5">
    <source>
        <dbReference type="EMBL" id="RVT91780.1"/>
    </source>
</evidence>
<dbReference type="AlphaFoldDB" id="A0A437M236"/>
<dbReference type="CDD" id="cd07377">
    <property type="entry name" value="WHTH_GntR"/>
    <property type="match status" value="1"/>
</dbReference>
<evidence type="ECO:0000256" key="3">
    <source>
        <dbReference type="ARBA" id="ARBA00023163"/>
    </source>
</evidence>
<keyword evidence="2" id="KW-0238">DNA-binding</keyword>
<dbReference type="InterPro" id="IPR011663">
    <property type="entry name" value="UTRA"/>
</dbReference>
<dbReference type="InterPro" id="IPR000524">
    <property type="entry name" value="Tscrpt_reg_HTH_GntR"/>
</dbReference>
<dbReference type="InterPro" id="IPR050679">
    <property type="entry name" value="Bact_HTH_transcr_reg"/>
</dbReference>
<dbReference type="Pfam" id="PF07702">
    <property type="entry name" value="UTRA"/>
    <property type="match status" value="1"/>
</dbReference>
<comment type="caution">
    <text evidence="5">The sequence shown here is derived from an EMBL/GenBank/DDBJ whole genome shotgun (WGS) entry which is preliminary data.</text>
</comment>
<dbReference type="PANTHER" id="PTHR44846:SF1">
    <property type="entry name" value="MANNOSYL-D-GLYCERATE TRANSPORT_METABOLISM SYSTEM REPRESSOR MNGR-RELATED"/>
    <property type="match status" value="1"/>
</dbReference>
<evidence type="ECO:0000313" key="6">
    <source>
        <dbReference type="Proteomes" id="UP000282957"/>
    </source>
</evidence>
<proteinExistence type="predicted"/>
<dbReference type="GO" id="GO:0045892">
    <property type="term" value="P:negative regulation of DNA-templated transcription"/>
    <property type="evidence" value="ECO:0007669"/>
    <property type="project" value="TreeGrafter"/>
</dbReference>
<dbReference type="SMART" id="SM00866">
    <property type="entry name" value="UTRA"/>
    <property type="match status" value="1"/>
</dbReference>
<accession>A0A437M236</accession>
<dbReference type="OrthoDB" id="7173258at2"/>
<dbReference type="PANTHER" id="PTHR44846">
    <property type="entry name" value="MANNOSYL-D-GLYCERATE TRANSPORT/METABOLISM SYSTEM REPRESSOR MNGR-RELATED"/>
    <property type="match status" value="1"/>
</dbReference>
<keyword evidence="1" id="KW-0805">Transcription regulation</keyword>
<dbReference type="GO" id="GO:0003700">
    <property type="term" value="F:DNA-binding transcription factor activity"/>
    <property type="evidence" value="ECO:0007669"/>
    <property type="project" value="InterPro"/>
</dbReference>
<dbReference type="InterPro" id="IPR036388">
    <property type="entry name" value="WH-like_DNA-bd_sf"/>
</dbReference>
<dbReference type="Gene3D" id="1.10.10.10">
    <property type="entry name" value="Winged helix-like DNA-binding domain superfamily/Winged helix DNA-binding domain"/>
    <property type="match status" value="1"/>
</dbReference>
<reference evidence="5 6" key="1">
    <citation type="submission" date="2019-01" db="EMBL/GenBank/DDBJ databases">
        <authorList>
            <person name="Chen W.-M."/>
        </authorList>
    </citation>
    <scope>NUCLEOTIDE SEQUENCE [LARGE SCALE GENOMIC DNA]</scope>
    <source>
        <strain evidence="5 6">CCP-6</strain>
    </source>
</reference>
<organism evidence="5 6">
    <name type="scientific">Rhodovarius crocodyli</name>
    <dbReference type="NCBI Taxonomy" id="1979269"/>
    <lineage>
        <taxon>Bacteria</taxon>
        <taxon>Pseudomonadati</taxon>
        <taxon>Pseudomonadota</taxon>
        <taxon>Alphaproteobacteria</taxon>
        <taxon>Acetobacterales</taxon>
        <taxon>Roseomonadaceae</taxon>
        <taxon>Rhodovarius</taxon>
    </lineage>
</organism>
<dbReference type="InterPro" id="IPR028978">
    <property type="entry name" value="Chorismate_lyase_/UTRA_dom_sf"/>
</dbReference>
<dbReference type="GO" id="GO:0003677">
    <property type="term" value="F:DNA binding"/>
    <property type="evidence" value="ECO:0007669"/>
    <property type="project" value="UniProtKB-KW"/>
</dbReference>
<dbReference type="Proteomes" id="UP000282957">
    <property type="component" value="Unassembled WGS sequence"/>
</dbReference>
<dbReference type="Pfam" id="PF00392">
    <property type="entry name" value="GntR"/>
    <property type="match status" value="1"/>
</dbReference>
<feature type="domain" description="HTH gntR-type" evidence="4">
    <location>
        <begin position="17"/>
        <end position="85"/>
    </location>
</feature>